<dbReference type="AlphaFoldDB" id="A0A8J7MP47"/>
<evidence type="ECO:0000313" key="1">
    <source>
        <dbReference type="EMBL" id="MBL4927401.1"/>
    </source>
</evidence>
<gene>
    <name evidence="1" type="ORF">JI744_04705</name>
</gene>
<dbReference type="RefSeq" id="WP_202658535.1">
    <property type="nucleotide sequence ID" value="NZ_JAESVP010000002.1"/>
</dbReference>
<evidence type="ECO:0000313" key="2">
    <source>
        <dbReference type="Proteomes" id="UP000619033"/>
    </source>
</evidence>
<dbReference type="Proteomes" id="UP000619033">
    <property type="component" value="Unassembled WGS sequence"/>
</dbReference>
<dbReference type="EMBL" id="JAESVP010000002">
    <property type="protein sequence ID" value="MBL4927401.1"/>
    <property type="molecule type" value="Genomic_DNA"/>
</dbReference>
<sequence length="818" mass="86127">MIGASKILTVSYGTFSCTLEGFDEPFSTMKAIAEYFRDLAADDRYFGAEPPQPDAAMLHRIAEREIQRRVEAKVQDNGVVLRAGDQVSPLPVVAAPPPPPSYTPAPVQAETAAERLRRMRAAAPAVVEPMVLPADPYEEEGADTLQALLADSTATAEVQADIPSLAMAEDHLPEDEPELDVPAIAVADVLPESVAESVPDALAEVPEIVAEPAVEAVTEAEAPVVTEASDDAVILALGAELSAAAPAEVAQIENVAIEAATDEIEEQPVAVDPVQETEALLASLNAELGAPAVEASPADLLLDEDYEDEATAVETVTEAHIQTTDQNHDAEAAMISALNAELAAEDATMDEAIEVEVEADAWVNEFADDDWDDEIDLAEVDGAPLAVETAAPVEAIEEGPAPDPFDQDEEALLAELDRKAEYDAVPALNDDAIVLAHDDLADDDMVAGTESALEPTEVSAASPDPVTEKLQRARARVIRIRRTDDAPQDAEVVSETAAPVSSLLSAEAEAALQAELAALTAEFSVDAEPAAAAVAEVATPAPRKNLDSTEKDQDVDRLLAHANTAMDDEDSRRRQAALSHMKAAVVANEAERKMAGADLSAAPTRQEAYRADLEQVVRPARVEPKAGERLTPLVLVSEQRIDRPRSSASTASLTVASTTPAAPSAGLVVPVRPRRVAPGSAAAAAPRTLPPVAAPVQNDLLDDEDADDLGAEVSAENLFVEGENFTDFAERLGAENLADLIEAAGAYCATVLNRPEFPRPLILRQIAGLPGGAGASRDDILRGFGQLLRDGRIAKVGHNQFAMTEHSSLLTEAKKIAG</sequence>
<organism evidence="1 2">
    <name type="scientific">Fuscibacter oryzae</name>
    <dbReference type="NCBI Taxonomy" id="2803939"/>
    <lineage>
        <taxon>Bacteria</taxon>
        <taxon>Pseudomonadati</taxon>
        <taxon>Pseudomonadota</taxon>
        <taxon>Alphaproteobacteria</taxon>
        <taxon>Rhodobacterales</taxon>
        <taxon>Paracoccaceae</taxon>
        <taxon>Fuscibacter</taxon>
    </lineage>
</organism>
<comment type="caution">
    <text evidence="1">The sequence shown here is derived from an EMBL/GenBank/DDBJ whole genome shotgun (WGS) entry which is preliminary data.</text>
</comment>
<proteinExistence type="predicted"/>
<dbReference type="PROSITE" id="PS51257">
    <property type="entry name" value="PROKAR_LIPOPROTEIN"/>
    <property type="match status" value="1"/>
</dbReference>
<name>A0A8J7MP47_9RHOB</name>
<reference evidence="1" key="1">
    <citation type="submission" date="2021-01" db="EMBL/GenBank/DDBJ databases">
        <title>Genome seq and assembly of Tabrizicola sp. KVB23.</title>
        <authorList>
            <person name="Chhetri G."/>
        </authorList>
    </citation>
    <scope>NUCLEOTIDE SEQUENCE</scope>
    <source>
        <strain evidence="1">KVB23</strain>
    </source>
</reference>
<accession>A0A8J7MP47</accession>
<keyword evidence="2" id="KW-1185">Reference proteome</keyword>
<evidence type="ECO:0008006" key="3">
    <source>
        <dbReference type="Google" id="ProtNLM"/>
    </source>
</evidence>
<protein>
    <recommendedName>
        <fullName evidence="3">Lipoprotein</fullName>
    </recommendedName>
</protein>